<protein>
    <submittedName>
        <fullName evidence="2">Uncharacterized protein</fullName>
    </submittedName>
</protein>
<evidence type="ECO:0000256" key="1">
    <source>
        <dbReference type="SAM" id="Phobius"/>
    </source>
</evidence>
<keyword evidence="1" id="KW-1133">Transmembrane helix</keyword>
<evidence type="ECO:0000313" key="2">
    <source>
        <dbReference type="EMBL" id="ODV64246.1"/>
    </source>
</evidence>
<organism evidence="2 3">
    <name type="scientific">Ascoidea rubescens DSM 1968</name>
    <dbReference type="NCBI Taxonomy" id="1344418"/>
    <lineage>
        <taxon>Eukaryota</taxon>
        <taxon>Fungi</taxon>
        <taxon>Dikarya</taxon>
        <taxon>Ascomycota</taxon>
        <taxon>Saccharomycotina</taxon>
        <taxon>Saccharomycetes</taxon>
        <taxon>Ascoideaceae</taxon>
        <taxon>Ascoidea</taxon>
    </lineage>
</organism>
<keyword evidence="1" id="KW-0472">Membrane</keyword>
<dbReference type="EMBL" id="KV454475">
    <property type="protein sequence ID" value="ODV64246.1"/>
    <property type="molecule type" value="Genomic_DNA"/>
</dbReference>
<feature type="non-terminal residue" evidence="2">
    <location>
        <position position="1"/>
    </location>
</feature>
<gene>
    <name evidence="2" type="ORF">ASCRUDRAFT_53706</name>
</gene>
<dbReference type="Proteomes" id="UP000095038">
    <property type="component" value="Unassembled WGS sequence"/>
</dbReference>
<evidence type="ECO:0000313" key="3">
    <source>
        <dbReference type="Proteomes" id="UP000095038"/>
    </source>
</evidence>
<dbReference type="RefSeq" id="XP_020050553.1">
    <property type="nucleotide sequence ID" value="XM_020191129.1"/>
</dbReference>
<reference evidence="3" key="1">
    <citation type="submission" date="2016-05" db="EMBL/GenBank/DDBJ databases">
        <title>Comparative genomics of biotechnologically important yeasts.</title>
        <authorList>
            <consortium name="DOE Joint Genome Institute"/>
            <person name="Riley R."/>
            <person name="Haridas S."/>
            <person name="Wolfe K.H."/>
            <person name="Lopes M.R."/>
            <person name="Hittinger C.T."/>
            <person name="Goker M."/>
            <person name="Salamov A."/>
            <person name="Wisecaver J."/>
            <person name="Long T.M."/>
            <person name="Aerts A.L."/>
            <person name="Barry K."/>
            <person name="Choi C."/>
            <person name="Clum A."/>
            <person name="Coughlan A.Y."/>
            <person name="Deshpande S."/>
            <person name="Douglass A.P."/>
            <person name="Hanson S.J."/>
            <person name="Klenk H.-P."/>
            <person name="Labutti K."/>
            <person name="Lapidus A."/>
            <person name="Lindquist E."/>
            <person name="Lipzen A."/>
            <person name="Meier-Kolthoff J.P."/>
            <person name="Ohm R.A."/>
            <person name="Otillar R.P."/>
            <person name="Pangilinan J."/>
            <person name="Peng Y."/>
            <person name="Rokas A."/>
            <person name="Rosa C.A."/>
            <person name="Scheuner C."/>
            <person name="Sibirny A.A."/>
            <person name="Slot J.C."/>
            <person name="Stielow J.B."/>
            <person name="Sun H."/>
            <person name="Kurtzman C.P."/>
            <person name="Blackwell M."/>
            <person name="Grigoriev I.V."/>
            <person name="Jeffries T.W."/>
        </authorList>
    </citation>
    <scope>NUCLEOTIDE SEQUENCE [LARGE SCALE GENOMIC DNA]</scope>
    <source>
        <strain evidence="3">DSM 1968</strain>
    </source>
</reference>
<dbReference type="InParanoid" id="A0A1D2VRK7"/>
<accession>A0A1D2VRK7</accession>
<dbReference type="AlphaFoldDB" id="A0A1D2VRK7"/>
<feature type="transmembrane region" description="Helical" evidence="1">
    <location>
        <begin position="76"/>
        <end position="94"/>
    </location>
</feature>
<feature type="transmembrane region" description="Helical" evidence="1">
    <location>
        <begin position="23"/>
        <end position="43"/>
    </location>
</feature>
<name>A0A1D2VRK7_9ASCO</name>
<sequence>FILIPTCCFSYLLQLIIQAFVPVYFPLQIAQIVIAYVITLSITQSRCSTLFRKTGLQIYILPYFGHDRLSAAYRDFDAIFLCFLSSNIIINLSISRLQSISLYL</sequence>
<dbReference type="GeneID" id="30964765"/>
<keyword evidence="1" id="KW-0812">Transmembrane</keyword>
<proteinExistence type="predicted"/>
<keyword evidence="3" id="KW-1185">Reference proteome</keyword>